<dbReference type="InterPro" id="IPR037171">
    <property type="entry name" value="NagB/RpiA_transferase-like"/>
</dbReference>
<dbReference type="Proteomes" id="UP000824241">
    <property type="component" value="Unassembled WGS sequence"/>
</dbReference>
<protein>
    <submittedName>
        <fullName evidence="2">Lactate utilization protein</fullName>
    </submittedName>
</protein>
<organism evidence="2 3">
    <name type="scientific">Candidatus Faecivivens stercoravium</name>
    <dbReference type="NCBI Taxonomy" id="2840803"/>
    <lineage>
        <taxon>Bacteria</taxon>
        <taxon>Bacillati</taxon>
        <taxon>Bacillota</taxon>
        <taxon>Clostridia</taxon>
        <taxon>Eubacteriales</taxon>
        <taxon>Oscillospiraceae</taxon>
        <taxon>Oscillospiraceae incertae sedis</taxon>
        <taxon>Candidatus Faecivivens</taxon>
    </lineage>
</organism>
<gene>
    <name evidence="2" type="ORF">IAB37_06555</name>
</gene>
<reference evidence="2" key="2">
    <citation type="journal article" date="2021" name="PeerJ">
        <title>Extensive microbial diversity within the chicken gut microbiome revealed by metagenomics and culture.</title>
        <authorList>
            <person name="Gilroy R."/>
            <person name="Ravi A."/>
            <person name="Getino M."/>
            <person name="Pursley I."/>
            <person name="Horton D.L."/>
            <person name="Alikhan N.F."/>
            <person name="Baker D."/>
            <person name="Gharbi K."/>
            <person name="Hall N."/>
            <person name="Watson M."/>
            <person name="Adriaenssens E.M."/>
            <person name="Foster-Nyarko E."/>
            <person name="Jarju S."/>
            <person name="Secka A."/>
            <person name="Antonio M."/>
            <person name="Oren A."/>
            <person name="Chaudhuri R.R."/>
            <person name="La Ragione R."/>
            <person name="Hildebrand F."/>
            <person name="Pallen M.J."/>
        </authorList>
    </citation>
    <scope>NUCLEOTIDE SEQUENCE</scope>
    <source>
        <strain evidence="2">CHK189-12415</strain>
    </source>
</reference>
<sequence length="220" mass="24334">MDGNLERTAMLRLKRTAENLQKNGMETHILQRREEVVPWLKSFIPEGAAVAHGGSMTLSECGVIDLLKTGRYRYIDRDREGITPEERVEAMREALLSDVYLLSANALIENGMIYNVDGNGNRTAASLYGPRKVVYVIGENKLVPDFDAAVSRVKRTACPANTMRLSCETYCASKGLCVADDKGITEGCGGSSICNEHVLIRRNNIPGRVVVLLVRERLGY</sequence>
<dbReference type="PANTHER" id="PTHR36179">
    <property type="entry name" value="LUD_DOM DOMAIN-CONTAINING PROTEIN"/>
    <property type="match status" value="1"/>
</dbReference>
<comment type="caution">
    <text evidence="2">The sequence shown here is derived from an EMBL/GenBank/DDBJ whole genome shotgun (WGS) entry which is preliminary data.</text>
</comment>
<dbReference type="InterPro" id="IPR003741">
    <property type="entry name" value="LUD_dom"/>
</dbReference>
<evidence type="ECO:0000313" key="2">
    <source>
        <dbReference type="EMBL" id="HIR61215.1"/>
    </source>
</evidence>
<dbReference type="PANTHER" id="PTHR36179:SF2">
    <property type="entry name" value="LUD DOMAIN-CONTAINING PROTEIN"/>
    <property type="match status" value="1"/>
</dbReference>
<dbReference type="Gene3D" id="3.40.50.10420">
    <property type="entry name" value="NagB/RpiA/CoA transferase-like"/>
    <property type="match status" value="1"/>
</dbReference>
<dbReference type="AlphaFoldDB" id="A0A9D1DXX2"/>
<evidence type="ECO:0000259" key="1">
    <source>
        <dbReference type="Pfam" id="PF02589"/>
    </source>
</evidence>
<dbReference type="Pfam" id="PF02589">
    <property type="entry name" value="LUD_dom"/>
    <property type="match status" value="1"/>
</dbReference>
<dbReference type="EMBL" id="DVHA01000208">
    <property type="protein sequence ID" value="HIR61215.1"/>
    <property type="molecule type" value="Genomic_DNA"/>
</dbReference>
<dbReference type="SUPFAM" id="SSF100950">
    <property type="entry name" value="NagB/RpiA/CoA transferase-like"/>
    <property type="match status" value="1"/>
</dbReference>
<reference evidence="2" key="1">
    <citation type="submission" date="2020-10" db="EMBL/GenBank/DDBJ databases">
        <authorList>
            <person name="Gilroy R."/>
        </authorList>
    </citation>
    <scope>NUCLEOTIDE SEQUENCE</scope>
    <source>
        <strain evidence="2">CHK189-12415</strain>
    </source>
</reference>
<accession>A0A9D1DXX2</accession>
<dbReference type="InterPro" id="IPR024185">
    <property type="entry name" value="FTHF_cligase-like_sf"/>
</dbReference>
<evidence type="ECO:0000313" key="3">
    <source>
        <dbReference type="Proteomes" id="UP000824241"/>
    </source>
</evidence>
<name>A0A9D1DXX2_9FIRM</name>
<proteinExistence type="predicted"/>
<feature type="domain" description="LUD" evidence="1">
    <location>
        <begin position="13"/>
        <end position="214"/>
    </location>
</feature>